<dbReference type="InterPro" id="IPR011333">
    <property type="entry name" value="SKP1/BTB/POZ_sf"/>
</dbReference>
<evidence type="ECO:0000256" key="4">
    <source>
        <dbReference type="SAM" id="MobiDB-lite"/>
    </source>
</evidence>
<dbReference type="Pfam" id="PF00651">
    <property type="entry name" value="BTB"/>
    <property type="match status" value="1"/>
</dbReference>
<reference evidence="7" key="1">
    <citation type="submission" date="2023-10" db="EMBL/GenBank/DDBJ databases">
        <title>Genome assemblies of two species of porcelain crab, Petrolisthes cinctipes and Petrolisthes manimaculis (Anomura: Porcellanidae).</title>
        <authorList>
            <person name="Angst P."/>
        </authorList>
    </citation>
    <scope>NUCLEOTIDE SEQUENCE</scope>
    <source>
        <strain evidence="7">PB745_01</strain>
        <tissue evidence="7">Gill</tissue>
    </source>
</reference>
<feature type="compositionally biased region" description="Low complexity" evidence="4">
    <location>
        <begin position="714"/>
        <end position="726"/>
    </location>
</feature>
<keyword evidence="8" id="KW-1185">Reference proteome</keyword>
<dbReference type="GO" id="GO:0043565">
    <property type="term" value="F:sequence-specific DNA binding"/>
    <property type="evidence" value="ECO:0007669"/>
    <property type="project" value="InterPro"/>
</dbReference>
<accession>A0AAE1GBH2</accession>
<feature type="compositionally biased region" description="Polar residues" evidence="4">
    <location>
        <begin position="562"/>
        <end position="576"/>
    </location>
</feature>
<feature type="compositionally biased region" description="Low complexity" evidence="4">
    <location>
        <begin position="454"/>
        <end position="476"/>
    </location>
</feature>
<dbReference type="AlphaFoldDB" id="A0AAE1GBH2"/>
<dbReference type="PANTHER" id="PTHR23110">
    <property type="entry name" value="BTB DOMAIN TRANSCRIPTION FACTOR"/>
    <property type="match status" value="1"/>
</dbReference>
<dbReference type="GO" id="GO:0006357">
    <property type="term" value="P:regulation of transcription by RNA polymerase II"/>
    <property type="evidence" value="ECO:0007669"/>
    <property type="project" value="TreeGrafter"/>
</dbReference>
<sequence>MADKQYQLRWNTHTSTFVNLLDQFRAQELYCDASLACCGRVYPVHQVVLSACSEFFSNVFTQASASQQQPLVVVQGAGRDEVECLLEFMYTGQVTISRVHLPALLRVASSLQVKGLLEAQGLQQKMKDHQLEAGVNDIQFIAKGMDTQFETGLQSRQFQAICQLNVGVSPGQLETEAEIGQREEAECDMVKDELTSWNTEGERTERLGEAASGFAKNTRPERHLSRMAPKPYDSNSYDVVQDIVPYESRRHETETSDTLSSIVPPHDGDTQPRLSPATSQRLPCTASNLKSPYSAQGVRSPCSSPIPLTTHRGPFHSLCETKEEPPDDWVKQEEEEEEEEERMEEESSWLQQSDDMKTLLGHVPPTSAPSSSPHTFSTPAITPSSPILTPNTSQLRRELLKPLPNLSPDLTCPTPFPLPSSSISHHTSPYSPPQPVSPHLHFSPSYHYSPLHTSSSPYPHSVSPRSSPSSPRSLPHPVITSAVERAYTKQIPPLMKIPSPGPPDVMPTQEPPIPQTTQFINDDSTYPYSMTKERSHPSIIHTRLFVPPPPFPPHPRPTSQPFTQTVVHSSESNNDAPLNLSRERRRGRDPLLGKIATKRKRRLRGPKCWEYLARLLNDPTTNPSLVKWENRSNGVFRLVQPAIVAQRWGRRAGKHANEALTYENFARGLRYHYATGALQPVSERSFVYRFGPKALKSLQENTPPALILDTDPLSSQQQETHSSSHSLPTVLTSMSSLPTVVSSTFYPPTTPSPASHSQFVT</sequence>
<feature type="region of interest" description="Disordered" evidence="4">
    <location>
        <begin position="213"/>
        <end position="236"/>
    </location>
</feature>
<dbReference type="SMART" id="SM00225">
    <property type="entry name" value="BTB"/>
    <property type="match status" value="1"/>
</dbReference>
<evidence type="ECO:0000313" key="7">
    <source>
        <dbReference type="EMBL" id="KAK3888781.1"/>
    </source>
</evidence>
<comment type="subcellular location">
    <subcellularLocation>
        <location evidence="3">Nucleus</location>
    </subcellularLocation>
</comment>
<evidence type="ECO:0000259" key="5">
    <source>
        <dbReference type="PROSITE" id="PS50061"/>
    </source>
</evidence>
<evidence type="ECO:0000256" key="3">
    <source>
        <dbReference type="RuleBase" id="RU004019"/>
    </source>
</evidence>
<feature type="compositionally biased region" description="Low complexity" evidence="4">
    <location>
        <begin position="419"/>
        <end position="429"/>
    </location>
</feature>
<feature type="region of interest" description="Disordered" evidence="4">
    <location>
        <begin position="551"/>
        <end position="587"/>
    </location>
</feature>
<evidence type="ECO:0000256" key="2">
    <source>
        <dbReference type="ARBA" id="ARBA00023242"/>
    </source>
</evidence>
<dbReference type="Proteomes" id="UP001286313">
    <property type="component" value="Unassembled WGS sequence"/>
</dbReference>
<dbReference type="GO" id="GO:0003700">
    <property type="term" value="F:DNA-binding transcription factor activity"/>
    <property type="evidence" value="ECO:0007669"/>
    <property type="project" value="InterPro"/>
</dbReference>
<feature type="region of interest" description="Disordered" evidence="4">
    <location>
        <begin position="249"/>
        <end position="390"/>
    </location>
</feature>
<dbReference type="InterPro" id="IPR000418">
    <property type="entry name" value="Ets_dom"/>
</dbReference>
<organism evidence="7 8">
    <name type="scientific">Petrolisthes cinctipes</name>
    <name type="common">Flat porcelain crab</name>
    <dbReference type="NCBI Taxonomy" id="88211"/>
    <lineage>
        <taxon>Eukaryota</taxon>
        <taxon>Metazoa</taxon>
        <taxon>Ecdysozoa</taxon>
        <taxon>Arthropoda</taxon>
        <taxon>Crustacea</taxon>
        <taxon>Multicrustacea</taxon>
        <taxon>Malacostraca</taxon>
        <taxon>Eumalacostraca</taxon>
        <taxon>Eucarida</taxon>
        <taxon>Decapoda</taxon>
        <taxon>Pleocyemata</taxon>
        <taxon>Anomura</taxon>
        <taxon>Galatheoidea</taxon>
        <taxon>Porcellanidae</taxon>
        <taxon>Petrolisthes</taxon>
    </lineage>
</organism>
<keyword evidence="3" id="KW-0238">DNA-binding</keyword>
<comment type="caution">
    <text evidence="7">The sequence shown here is derived from an EMBL/GenBank/DDBJ whole genome shotgun (WGS) entry which is preliminary data.</text>
</comment>
<evidence type="ECO:0000259" key="6">
    <source>
        <dbReference type="PROSITE" id="PS50097"/>
    </source>
</evidence>
<dbReference type="Gene3D" id="3.30.710.10">
    <property type="entry name" value="Potassium Channel Kv1.1, Chain A"/>
    <property type="match status" value="1"/>
</dbReference>
<dbReference type="PANTHER" id="PTHR23110:SF109">
    <property type="entry name" value="FI07618P-RELATED"/>
    <property type="match status" value="1"/>
</dbReference>
<comment type="similarity">
    <text evidence="1 3">Belongs to the ETS family.</text>
</comment>
<gene>
    <name evidence="7" type="ORF">Pcinc_007180</name>
</gene>
<evidence type="ECO:0000256" key="1">
    <source>
        <dbReference type="ARBA" id="ARBA00005562"/>
    </source>
</evidence>
<dbReference type="SUPFAM" id="SSF54695">
    <property type="entry name" value="POZ domain"/>
    <property type="match status" value="1"/>
</dbReference>
<dbReference type="InterPro" id="IPR036390">
    <property type="entry name" value="WH_DNA-bd_sf"/>
</dbReference>
<name>A0AAE1GBH2_PETCI</name>
<feature type="compositionally biased region" description="Polar residues" evidence="4">
    <location>
        <begin position="272"/>
        <end position="294"/>
    </location>
</feature>
<feature type="compositionally biased region" description="Acidic residues" evidence="4">
    <location>
        <begin position="333"/>
        <end position="347"/>
    </location>
</feature>
<dbReference type="InterPro" id="IPR000210">
    <property type="entry name" value="BTB/POZ_dom"/>
</dbReference>
<dbReference type="EMBL" id="JAWQEG010000532">
    <property type="protein sequence ID" value="KAK3888781.1"/>
    <property type="molecule type" value="Genomic_DNA"/>
</dbReference>
<dbReference type="GO" id="GO:0005634">
    <property type="term" value="C:nucleus"/>
    <property type="evidence" value="ECO:0007669"/>
    <property type="project" value="UniProtKB-SubCell"/>
</dbReference>
<protein>
    <submittedName>
        <fullName evidence="7">Uncharacterized protein</fullName>
    </submittedName>
</protein>
<dbReference type="PRINTS" id="PR00454">
    <property type="entry name" value="ETSDOMAIN"/>
</dbReference>
<proteinExistence type="inferred from homology"/>
<feature type="domain" description="ETS" evidence="5">
    <location>
        <begin position="606"/>
        <end position="691"/>
    </location>
</feature>
<dbReference type="PROSITE" id="PS50061">
    <property type="entry name" value="ETS_DOMAIN_3"/>
    <property type="match status" value="1"/>
</dbReference>
<feature type="region of interest" description="Disordered" evidence="4">
    <location>
        <begin position="706"/>
        <end position="729"/>
    </location>
</feature>
<dbReference type="Pfam" id="PF00178">
    <property type="entry name" value="Ets"/>
    <property type="match status" value="1"/>
</dbReference>
<feature type="compositionally biased region" description="Low complexity" evidence="4">
    <location>
        <begin position="364"/>
        <end position="379"/>
    </location>
</feature>
<dbReference type="Gene3D" id="1.10.10.10">
    <property type="entry name" value="Winged helix-like DNA-binding domain superfamily/Winged helix DNA-binding domain"/>
    <property type="match status" value="1"/>
</dbReference>
<dbReference type="InterPro" id="IPR051095">
    <property type="entry name" value="Dros_DevTransReg"/>
</dbReference>
<dbReference type="SUPFAM" id="SSF46785">
    <property type="entry name" value="Winged helix' DNA-binding domain"/>
    <property type="match status" value="1"/>
</dbReference>
<feature type="region of interest" description="Disordered" evidence="4">
    <location>
        <begin position="417"/>
        <end position="476"/>
    </location>
</feature>
<feature type="domain" description="BTB" evidence="6">
    <location>
        <begin position="31"/>
        <end position="98"/>
    </location>
</feature>
<feature type="compositionally biased region" description="Polar residues" evidence="4">
    <location>
        <begin position="380"/>
        <end position="390"/>
    </location>
</feature>
<dbReference type="PRINTS" id="PR01217">
    <property type="entry name" value="PRICHEXTENSN"/>
</dbReference>
<dbReference type="SMART" id="SM00413">
    <property type="entry name" value="ETS"/>
    <property type="match status" value="1"/>
</dbReference>
<feature type="compositionally biased region" description="Basic and acidic residues" evidence="4">
    <location>
        <begin position="319"/>
        <end position="332"/>
    </location>
</feature>
<evidence type="ECO:0000313" key="8">
    <source>
        <dbReference type="Proteomes" id="UP001286313"/>
    </source>
</evidence>
<keyword evidence="2 3" id="KW-0539">Nucleus</keyword>
<dbReference type="PROSITE" id="PS50097">
    <property type="entry name" value="BTB"/>
    <property type="match status" value="1"/>
</dbReference>
<dbReference type="InterPro" id="IPR036388">
    <property type="entry name" value="WH-like_DNA-bd_sf"/>
</dbReference>